<dbReference type="InterPro" id="IPR050490">
    <property type="entry name" value="Bact_solute-bd_prot1"/>
</dbReference>
<dbReference type="RefSeq" id="WP_033512323.1">
    <property type="nucleotide sequence ID" value="NZ_JDUO01000004.1"/>
</dbReference>
<sequence>MSWNISRGGMISRAIIAAAGSVAMIGSFAACGGSSASGGSSNGEVSGDINILMSSASASDAAFKAVNKAFTAKYPKAKVNFSSVPNDSYPATKSARLSAGSVDIFVLKNFAETPSYAKSSTPDDVQLAQSGGLVDLTGESFMKHYTRSVLDAAAIGGKDYAVPTGLSYSTGLYYNKKIFEQHGLKAPTTWSELQQVMSTLKAKGVTPFGIGGKDTWPAGLVMLGNVASSYPTLKDKQDLAEGLWKQKVSLKDEKTKAILDRTQKVFENTQEHFSGAGYDDLPAAFARGDFAMMPDGTWNEPTIKTAVNGAFDYGYIPFPGSDNAADNSLLNGKVELQLGVSAGTKNKAGALAWLKFFSDPTNYATFVNGAGYSSAQPDVKTSAFLDSVAQYTKTYQPAWDQVWMANNKAGEDAVYPFNYPALSPLGTQSSAQAADSAQKAWSAAF</sequence>
<dbReference type="Pfam" id="PF01547">
    <property type="entry name" value="SBP_bac_1"/>
    <property type="match status" value="1"/>
</dbReference>
<organism evidence="7 8">
    <name type="scientific">Bifidobacterium mongoliense DSM 21395</name>
    <dbReference type="NCBI Taxonomy" id="1437603"/>
    <lineage>
        <taxon>Bacteria</taxon>
        <taxon>Bacillati</taxon>
        <taxon>Actinomycetota</taxon>
        <taxon>Actinomycetes</taxon>
        <taxon>Bifidobacteriales</taxon>
        <taxon>Bifidobacteriaceae</taxon>
        <taxon>Bifidobacterium</taxon>
    </lineage>
</organism>
<dbReference type="Proteomes" id="UP000029082">
    <property type="component" value="Unassembled WGS sequence"/>
</dbReference>
<reference evidence="7 8" key="1">
    <citation type="submission" date="2014-03" db="EMBL/GenBank/DDBJ databases">
        <title>Genomics of Bifidobacteria.</title>
        <authorList>
            <person name="Ventura M."/>
            <person name="Milani C."/>
            <person name="Lugli G.A."/>
        </authorList>
    </citation>
    <scope>NUCLEOTIDE SEQUENCE [LARGE SCALE GENOMIC DNA]</scope>
    <source>
        <strain evidence="7 8">DSM 21395</strain>
    </source>
</reference>
<keyword evidence="3" id="KW-0472">Membrane</keyword>
<evidence type="ECO:0000256" key="2">
    <source>
        <dbReference type="ARBA" id="ARBA00022729"/>
    </source>
</evidence>
<dbReference type="SUPFAM" id="SSF53850">
    <property type="entry name" value="Periplasmic binding protein-like II"/>
    <property type="match status" value="1"/>
</dbReference>
<protein>
    <submittedName>
        <fullName evidence="7">Family 1 extracellular solute-binding protein</fullName>
    </submittedName>
</protein>
<dbReference type="PROSITE" id="PS51257">
    <property type="entry name" value="PROKAR_LIPOPROTEIN"/>
    <property type="match status" value="1"/>
</dbReference>
<evidence type="ECO:0000313" key="7">
    <source>
        <dbReference type="EMBL" id="KFI79207.1"/>
    </source>
</evidence>
<keyword evidence="1" id="KW-1003">Cell membrane</keyword>
<comment type="caution">
    <text evidence="7">The sequence shown here is derived from an EMBL/GenBank/DDBJ whole genome shotgun (WGS) entry which is preliminary data.</text>
</comment>
<keyword evidence="5" id="KW-0449">Lipoprotein</keyword>
<keyword evidence="2 6" id="KW-0732">Signal</keyword>
<evidence type="ECO:0000256" key="6">
    <source>
        <dbReference type="SAM" id="SignalP"/>
    </source>
</evidence>
<dbReference type="EMBL" id="JGZE01000002">
    <property type="protein sequence ID" value="KFI79207.1"/>
    <property type="molecule type" value="Genomic_DNA"/>
</dbReference>
<keyword evidence="8" id="KW-1185">Reference proteome</keyword>
<gene>
    <name evidence="7" type="ORF">BMON_0405</name>
</gene>
<feature type="signal peptide" evidence="6">
    <location>
        <begin position="1"/>
        <end position="29"/>
    </location>
</feature>
<dbReference type="Gene3D" id="3.40.190.10">
    <property type="entry name" value="Periplasmic binding protein-like II"/>
    <property type="match status" value="2"/>
</dbReference>
<accession>A0A087C7F7</accession>
<dbReference type="PANTHER" id="PTHR43649">
    <property type="entry name" value="ARABINOSE-BINDING PROTEIN-RELATED"/>
    <property type="match status" value="1"/>
</dbReference>
<evidence type="ECO:0000256" key="4">
    <source>
        <dbReference type="ARBA" id="ARBA00023139"/>
    </source>
</evidence>
<dbReference type="OrthoDB" id="8478044at2"/>
<feature type="chain" id="PRO_5001819319" evidence="6">
    <location>
        <begin position="30"/>
        <end position="445"/>
    </location>
</feature>
<dbReference type="AlphaFoldDB" id="A0A087C7F7"/>
<evidence type="ECO:0000256" key="5">
    <source>
        <dbReference type="ARBA" id="ARBA00023288"/>
    </source>
</evidence>
<dbReference type="GeneID" id="93094387"/>
<dbReference type="STRING" id="1437603.GCA_000771525_01317"/>
<dbReference type="InterPro" id="IPR006059">
    <property type="entry name" value="SBP"/>
</dbReference>
<dbReference type="PANTHER" id="PTHR43649:SF33">
    <property type="entry name" value="POLYGALACTURONAN_RHAMNOGALACTURONAN-BINDING PROTEIN YTCQ"/>
    <property type="match status" value="1"/>
</dbReference>
<dbReference type="eggNOG" id="COG1653">
    <property type="taxonomic scope" value="Bacteria"/>
</dbReference>
<evidence type="ECO:0000256" key="1">
    <source>
        <dbReference type="ARBA" id="ARBA00022475"/>
    </source>
</evidence>
<keyword evidence="4" id="KW-0564">Palmitate</keyword>
<name>A0A087C7F7_9BIFI</name>
<proteinExistence type="predicted"/>
<evidence type="ECO:0000313" key="8">
    <source>
        <dbReference type="Proteomes" id="UP000029082"/>
    </source>
</evidence>
<evidence type="ECO:0000256" key="3">
    <source>
        <dbReference type="ARBA" id="ARBA00023136"/>
    </source>
</evidence>